<evidence type="ECO:0000256" key="2">
    <source>
        <dbReference type="ARBA" id="ARBA00022679"/>
    </source>
</evidence>
<dbReference type="PROSITE" id="PS00108">
    <property type="entry name" value="PROTEIN_KINASE_ST"/>
    <property type="match status" value="1"/>
</dbReference>
<feature type="binding site" evidence="6">
    <location>
        <position position="438"/>
    </location>
    <ligand>
        <name>ATP</name>
        <dbReference type="ChEBI" id="CHEBI:30616"/>
    </ligand>
</feature>
<keyword evidence="2" id="KW-0808">Transferase</keyword>
<dbReference type="EMBL" id="PKFO01000011">
    <property type="protein sequence ID" value="PVH23716.1"/>
    <property type="molecule type" value="Genomic_DNA"/>
</dbReference>
<organism evidence="9 10">
    <name type="scientific">Candidozyma haemuli</name>
    <dbReference type="NCBI Taxonomy" id="45357"/>
    <lineage>
        <taxon>Eukaryota</taxon>
        <taxon>Fungi</taxon>
        <taxon>Dikarya</taxon>
        <taxon>Ascomycota</taxon>
        <taxon>Saccharomycotina</taxon>
        <taxon>Pichiomycetes</taxon>
        <taxon>Metschnikowiaceae</taxon>
        <taxon>Candidozyma</taxon>
    </lineage>
</organism>
<name>A0A2V1B1G9_9ASCO</name>
<feature type="compositionally biased region" description="Polar residues" evidence="7">
    <location>
        <begin position="230"/>
        <end position="243"/>
    </location>
</feature>
<dbReference type="GO" id="GO:0034501">
    <property type="term" value="P:protein localization to kinetochore"/>
    <property type="evidence" value="ECO:0007669"/>
    <property type="project" value="TreeGrafter"/>
</dbReference>
<evidence type="ECO:0000256" key="6">
    <source>
        <dbReference type="PROSITE-ProRule" id="PRU10141"/>
    </source>
</evidence>
<feature type="compositionally biased region" description="Polar residues" evidence="7">
    <location>
        <begin position="156"/>
        <end position="170"/>
    </location>
</feature>
<accession>A0A2V1B1G9</accession>
<feature type="compositionally biased region" description="Low complexity" evidence="7">
    <location>
        <begin position="144"/>
        <end position="155"/>
    </location>
</feature>
<dbReference type="SUPFAM" id="SSF56112">
    <property type="entry name" value="Protein kinase-like (PK-like)"/>
    <property type="match status" value="1"/>
</dbReference>
<proteinExistence type="predicted"/>
<keyword evidence="5 6" id="KW-0067">ATP-binding</keyword>
<reference evidence="9 10" key="1">
    <citation type="submission" date="2017-12" db="EMBL/GenBank/DDBJ databases">
        <title>Genome Sequence of a Multidrug-Resistant Candida haemulonii Isolate from a Patient with Chronic Leg Ulcers in Israel.</title>
        <authorList>
            <person name="Chow N.A."/>
            <person name="Gade L."/>
            <person name="Batra D."/>
            <person name="Rowe L.A."/>
            <person name="Ben-Ami R."/>
            <person name="Loparev V.N."/>
            <person name="Litvintseva A.P."/>
        </authorList>
    </citation>
    <scope>NUCLEOTIDE SEQUENCE [LARGE SCALE GENOMIC DNA]</scope>
    <source>
        <strain evidence="9 10">B11899</strain>
    </source>
</reference>
<keyword evidence="4" id="KW-0418">Kinase</keyword>
<dbReference type="InterPro" id="IPR011009">
    <property type="entry name" value="Kinase-like_dom_sf"/>
</dbReference>
<dbReference type="InterPro" id="IPR000719">
    <property type="entry name" value="Prot_kinase_dom"/>
</dbReference>
<sequence>MSLHFTTDAPLSVKRRMQDDDNTFLPPPLSAYGLASLNDKSETKKNLSSMEIGENHALRANLKNTLSVHFNESSSHESHVEHQNRSIGSQNFSNHDVSGSNISGMNMSSHNISGTNVSGNNTGHSFSSNMHTEENDDLMDANDASAKSAHTTATTPGGSQPGLNRSNSLGLTKKSRFARRFARLGPPKRASEVSPPGKEKSPSPGEQENKPSLLKPQPSHELLNAFKTPPSLQGLNQGQNSRGSPRRVISNESTFFKSLEKLRSNNSTEGRFSPPFAEKQPLISSSRTSRSSTPPPKPNGFQVYVDKPTDQRPSSRGTSHRPWSRPPLSSISPSKINAERDADIFRKPKLPKLSTHSNPAPPPRSSFITPQQPLQASFPHMANNSIQPRKTMQITQDPCRAAQVALLKMKLELIGRGGTSKVYKVRSLSSKKTYAIKKVTFDQFDESCVKGFKGEIDLLAKLKNESRVVQLHEFAINDGSIYLTMECGELDLAHVLQQRQAMACSLDLSFVRFHAMEVLRCVEAVHRAGIVHSDLKPANFLFVRGIMKIIDFGIANAVPDHTANIYRESQIGTPNYMAPEALVEVNHTLNLAKGNTGNTWKVGKPSDIWSCGCIIYQMIYGRPPYASYAGQQRIMAIMNPQVKVHFPSHGLGEIPVPRSAIELMQKCLVRNPHERFTVQQCLTSDFLKPKAVSNGFVKDVIKSAVNYGYNRRHQGDLSDDVLDRLVDNIIDQIETLNYA</sequence>
<dbReference type="GO" id="GO:0000776">
    <property type="term" value="C:kinetochore"/>
    <property type="evidence" value="ECO:0007669"/>
    <property type="project" value="TreeGrafter"/>
</dbReference>
<keyword evidence="3 6" id="KW-0547">Nucleotide-binding</keyword>
<feature type="compositionally biased region" description="Basic residues" evidence="7">
    <location>
        <begin position="173"/>
        <end position="182"/>
    </location>
</feature>
<dbReference type="GO" id="GO:0007094">
    <property type="term" value="P:mitotic spindle assembly checkpoint signaling"/>
    <property type="evidence" value="ECO:0007669"/>
    <property type="project" value="TreeGrafter"/>
</dbReference>
<dbReference type="GO" id="GO:0033316">
    <property type="term" value="P:meiotic spindle assembly checkpoint signaling"/>
    <property type="evidence" value="ECO:0007669"/>
    <property type="project" value="TreeGrafter"/>
</dbReference>
<dbReference type="GO" id="GO:0004674">
    <property type="term" value="F:protein serine/threonine kinase activity"/>
    <property type="evidence" value="ECO:0007669"/>
    <property type="project" value="UniProtKB-KW"/>
</dbReference>
<protein>
    <recommendedName>
        <fullName evidence="8">Protein kinase domain-containing protein</fullName>
    </recommendedName>
</protein>
<dbReference type="FunFam" id="3.30.200.20:FF:000131">
    <property type="entry name" value="Dual specificity protein kinase TTK"/>
    <property type="match status" value="1"/>
</dbReference>
<dbReference type="RefSeq" id="XP_025344656.1">
    <property type="nucleotide sequence ID" value="XM_025487640.1"/>
</dbReference>
<dbReference type="GO" id="GO:0030447">
    <property type="term" value="P:filamentous growth"/>
    <property type="evidence" value="ECO:0007669"/>
    <property type="project" value="UniProtKB-ARBA"/>
</dbReference>
<feature type="compositionally biased region" description="Basic and acidic residues" evidence="7">
    <location>
        <begin position="74"/>
        <end position="84"/>
    </location>
</feature>
<dbReference type="PROSITE" id="PS00107">
    <property type="entry name" value="PROTEIN_KINASE_ATP"/>
    <property type="match status" value="1"/>
</dbReference>
<feature type="region of interest" description="Disordered" evidence="7">
    <location>
        <begin position="264"/>
        <end position="336"/>
    </location>
</feature>
<evidence type="ECO:0000256" key="5">
    <source>
        <dbReference type="ARBA" id="ARBA00022840"/>
    </source>
</evidence>
<evidence type="ECO:0000256" key="4">
    <source>
        <dbReference type="ARBA" id="ARBA00022777"/>
    </source>
</evidence>
<gene>
    <name evidence="9" type="ORF">CXQ85_004009</name>
</gene>
<evidence type="ECO:0000313" key="9">
    <source>
        <dbReference type="EMBL" id="PVH23716.1"/>
    </source>
</evidence>
<feature type="compositionally biased region" description="Low complexity" evidence="7">
    <location>
        <begin position="98"/>
        <end position="114"/>
    </location>
</feature>
<dbReference type="OrthoDB" id="20524at2759"/>
<dbReference type="CDD" id="cd14131">
    <property type="entry name" value="PKc_Mps1"/>
    <property type="match status" value="1"/>
</dbReference>
<dbReference type="Gene3D" id="1.10.510.10">
    <property type="entry name" value="Transferase(Phosphotransferase) domain 1"/>
    <property type="match status" value="1"/>
</dbReference>
<keyword evidence="10" id="KW-1185">Reference proteome</keyword>
<feature type="compositionally biased region" description="Polar residues" evidence="7">
    <location>
        <begin position="115"/>
        <end position="130"/>
    </location>
</feature>
<dbReference type="Proteomes" id="UP000244309">
    <property type="component" value="Unassembled WGS sequence"/>
</dbReference>
<dbReference type="STRING" id="45357.A0A2V1B1G9"/>
<keyword evidence="1" id="KW-0723">Serine/threonine-protein kinase</keyword>
<feature type="compositionally biased region" description="Low complexity" evidence="7">
    <location>
        <begin position="192"/>
        <end position="206"/>
    </location>
</feature>
<dbReference type="GO" id="GO:0098813">
    <property type="term" value="P:nuclear chromosome segregation"/>
    <property type="evidence" value="ECO:0007669"/>
    <property type="project" value="UniProtKB-ARBA"/>
</dbReference>
<feature type="region of interest" description="Disordered" evidence="7">
    <location>
        <begin position="72"/>
        <end position="248"/>
    </location>
</feature>
<dbReference type="VEuPathDB" id="FungiDB:CXQ85_004009"/>
<dbReference type="GeneID" id="37009339"/>
<dbReference type="GO" id="GO:0004712">
    <property type="term" value="F:protein serine/threonine/tyrosine kinase activity"/>
    <property type="evidence" value="ECO:0007669"/>
    <property type="project" value="TreeGrafter"/>
</dbReference>
<dbReference type="AlphaFoldDB" id="A0A2V1B1G9"/>
<dbReference type="GO" id="GO:0005634">
    <property type="term" value="C:nucleus"/>
    <property type="evidence" value="ECO:0007669"/>
    <property type="project" value="TreeGrafter"/>
</dbReference>
<dbReference type="InterPro" id="IPR027084">
    <property type="entry name" value="Mps1_cat"/>
</dbReference>
<evidence type="ECO:0000313" key="10">
    <source>
        <dbReference type="Proteomes" id="UP000244309"/>
    </source>
</evidence>
<dbReference type="InterPro" id="IPR017441">
    <property type="entry name" value="Protein_kinase_ATP_BS"/>
</dbReference>
<evidence type="ECO:0000256" key="1">
    <source>
        <dbReference type="ARBA" id="ARBA00022527"/>
    </source>
</evidence>
<dbReference type="PROSITE" id="PS50011">
    <property type="entry name" value="PROTEIN_KINASE_DOM"/>
    <property type="match status" value="1"/>
</dbReference>
<evidence type="ECO:0000259" key="8">
    <source>
        <dbReference type="PROSITE" id="PS50011"/>
    </source>
</evidence>
<comment type="caution">
    <text evidence="9">The sequence shown here is derived from an EMBL/GenBank/DDBJ whole genome shotgun (WGS) entry which is preliminary data.</text>
</comment>
<dbReference type="Pfam" id="PF00069">
    <property type="entry name" value="Pkinase"/>
    <property type="match status" value="1"/>
</dbReference>
<feature type="region of interest" description="Disordered" evidence="7">
    <location>
        <begin position="347"/>
        <end position="366"/>
    </location>
</feature>
<feature type="compositionally biased region" description="Polar residues" evidence="7">
    <location>
        <begin position="85"/>
        <end position="97"/>
    </location>
</feature>
<evidence type="ECO:0000256" key="7">
    <source>
        <dbReference type="SAM" id="MobiDB-lite"/>
    </source>
</evidence>
<dbReference type="SMART" id="SM00220">
    <property type="entry name" value="S_TKc"/>
    <property type="match status" value="1"/>
</dbReference>
<dbReference type="GO" id="GO:0005524">
    <property type="term" value="F:ATP binding"/>
    <property type="evidence" value="ECO:0007669"/>
    <property type="project" value="UniProtKB-UniRule"/>
</dbReference>
<dbReference type="Gene3D" id="3.30.200.20">
    <property type="entry name" value="Phosphorylase Kinase, domain 1"/>
    <property type="match status" value="1"/>
</dbReference>
<evidence type="ECO:0000256" key="3">
    <source>
        <dbReference type="ARBA" id="ARBA00022741"/>
    </source>
</evidence>
<dbReference type="PANTHER" id="PTHR22974">
    <property type="entry name" value="MIXED LINEAGE PROTEIN KINASE"/>
    <property type="match status" value="1"/>
</dbReference>
<dbReference type="PANTHER" id="PTHR22974:SF21">
    <property type="entry name" value="DUAL SPECIFICITY PROTEIN KINASE TTK"/>
    <property type="match status" value="1"/>
</dbReference>
<feature type="domain" description="Protein kinase" evidence="8">
    <location>
        <begin position="408"/>
        <end position="687"/>
    </location>
</feature>
<dbReference type="InterPro" id="IPR008271">
    <property type="entry name" value="Ser/Thr_kinase_AS"/>
</dbReference>